<evidence type="ECO:0000256" key="1">
    <source>
        <dbReference type="SAM" id="MobiDB-lite"/>
    </source>
</evidence>
<evidence type="ECO:0000256" key="3">
    <source>
        <dbReference type="SAM" id="SignalP"/>
    </source>
</evidence>
<evidence type="ECO:0000313" key="4">
    <source>
        <dbReference type="Proteomes" id="UP001165740"/>
    </source>
</evidence>
<feature type="region of interest" description="Disordered" evidence="1">
    <location>
        <begin position="780"/>
        <end position="806"/>
    </location>
</feature>
<accession>A0A9W2YUI9</accession>
<dbReference type="GeneID" id="106072373"/>
<gene>
    <name evidence="5" type="primary">LOC106072373</name>
</gene>
<name>A0A9W2YUI9_BIOGL</name>
<keyword evidence="3" id="KW-0732">Signal</keyword>
<keyword evidence="2" id="KW-0812">Transmembrane</keyword>
<reference evidence="5" key="1">
    <citation type="submission" date="2025-08" db="UniProtKB">
        <authorList>
            <consortium name="RefSeq"/>
        </authorList>
    </citation>
    <scope>IDENTIFICATION</scope>
</reference>
<keyword evidence="4" id="KW-1185">Reference proteome</keyword>
<feature type="signal peptide" evidence="3">
    <location>
        <begin position="1"/>
        <end position="17"/>
    </location>
</feature>
<sequence length="806" mass="92521">MNYNSALFTLIVIQSSAVLLRDDKVVERLTINDNLRSSVECGSNFTKGVEQLTIHGAVNISGIEVYSIAFEILHSGSKEPLECNIINQTTNLSSNRPECGYQQDPTDLNIGKFTYRIALTEKYSLAVFKATLNFKKGSEDDSEIKNIKLPKVLHFQPEDLRYEIYIDDQPLGNKTNVSMPDHKSNLKIKYHSLHGKKFTTKMEITYSNRTYTLKDGKEYWLNWSISDCRECNVTVRFFICTNLTNETCIIFINRSTGSRESLNYNYFYIGFVILPPIIVLAILCKKRKCKGKKKSNTSEKPDSKDYNQSEPKNSKIYIVFLVYLMTINSHQIKALAKCIQKLEHESPYLVIVVHMLSNGAKEINAYIHSKTCLTDIFIYEVNAPVEEYFAKKEDILLNLRKFIDDDEIYTDIHTSLNQNIVIIDVSEKLITTTEKSILSLFSKEKGKLIEKVPLNTGAEITNKIISNNVKVDTKRNILSRNNSCSNQVTTAPDVSLPGSQSLCSPSHPTNFQPFIVKQAECQSNYINIENESFAKDEDNHKKSISVNEISKKGLDFFSNLFNVKKPQEITRNNVELDRNHPKVTYMDDNVKIKTAERTPLVNPSKSTERKNEIETAVKQSMLGRRNSSKSIDLKESIEKQLLEEKNTSETDPQNKLNDHVKLFVSNILTDIDPDSEQLNDIFYLFLRKAESSKIKDYKDTYWLVELIQFIFKTFEKNNANASNFLSNFLYHMLTILINKKLADAYLVVEIKNKILNLTPNEMENNIPKKNDNFNLNQVDKKRTENGKYKSRIDGKENLRADENETT</sequence>
<dbReference type="RefSeq" id="XP_055866403.1">
    <property type="nucleotide sequence ID" value="XM_056010428.1"/>
</dbReference>
<keyword evidence="2" id="KW-0472">Membrane</keyword>
<feature type="transmembrane region" description="Helical" evidence="2">
    <location>
        <begin position="266"/>
        <end position="284"/>
    </location>
</feature>
<keyword evidence="2" id="KW-1133">Transmembrane helix</keyword>
<dbReference type="Proteomes" id="UP001165740">
    <property type="component" value="Chromosome 14"/>
</dbReference>
<dbReference type="AlphaFoldDB" id="A0A9W2YUI9"/>
<evidence type="ECO:0000256" key="2">
    <source>
        <dbReference type="SAM" id="Phobius"/>
    </source>
</evidence>
<feature type="chain" id="PRO_5040969341" evidence="3">
    <location>
        <begin position="18"/>
        <end position="806"/>
    </location>
</feature>
<evidence type="ECO:0000313" key="5">
    <source>
        <dbReference type="RefSeq" id="XP_055866403.1"/>
    </source>
</evidence>
<proteinExistence type="predicted"/>
<protein>
    <submittedName>
        <fullName evidence="5">Uncharacterized protein LOC106072373 isoform X1</fullName>
    </submittedName>
</protein>
<organism evidence="4 5">
    <name type="scientific">Biomphalaria glabrata</name>
    <name type="common">Bloodfluke planorb</name>
    <name type="synonym">Freshwater snail</name>
    <dbReference type="NCBI Taxonomy" id="6526"/>
    <lineage>
        <taxon>Eukaryota</taxon>
        <taxon>Metazoa</taxon>
        <taxon>Spiralia</taxon>
        <taxon>Lophotrochozoa</taxon>
        <taxon>Mollusca</taxon>
        <taxon>Gastropoda</taxon>
        <taxon>Heterobranchia</taxon>
        <taxon>Euthyneura</taxon>
        <taxon>Panpulmonata</taxon>
        <taxon>Hygrophila</taxon>
        <taxon>Lymnaeoidea</taxon>
        <taxon>Planorbidae</taxon>
        <taxon>Biomphalaria</taxon>
    </lineage>
</organism>